<dbReference type="EMBL" id="CP130612">
    <property type="protein sequence ID" value="WKW11190.1"/>
    <property type="molecule type" value="Genomic_DNA"/>
</dbReference>
<dbReference type="GO" id="GO:0006281">
    <property type="term" value="P:DNA repair"/>
    <property type="evidence" value="ECO:0007669"/>
    <property type="project" value="UniProtKB-UniRule"/>
</dbReference>
<dbReference type="Pfam" id="PF07499">
    <property type="entry name" value="RuvA_C"/>
    <property type="match status" value="1"/>
</dbReference>
<dbReference type="GO" id="GO:0005737">
    <property type="term" value="C:cytoplasm"/>
    <property type="evidence" value="ECO:0007669"/>
    <property type="project" value="UniProtKB-SubCell"/>
</dbReference>
<comment type="domain">
    <text evidence="6">Has three domains with a flexible linker between the domains II and III and assumes an 'L' shape. Domain III is highly mobile and contacts RuvB.</text>
</comment>
<protein>
    <recommendedName>
        <fullName evidence="6">Holliday junction branch migration complex subunit RuvA</fullName>
    </recommendedName>
</protein>
<dbReference type="Gene3D" id="1.10.8.10">
    <property type="entry name" value="DNA helicase RuvA subunit, C-terminal domain"/>
    <property type="match status" value="1"/>
</dbReference>
<keyword evidence="4 6" id="KW-0233">DNA recombination</keyword>
<dbReference type="GO" id="GO:0005524">
    <property type="term" value="F:ATP binding"/>
    <property type="evidence" value="ECO:0007669"/>
    <property type="project" value="InterPro"/>
</dbReference>
<evidence type="ECO:0000256" key="4">
    <source>
        <dbReference type="ARBA" id="ARBA00023172"/>
    </source>
</evidence>
<keyword evidence="1 6" id="KW-0963">Cytoplasm</keyword>
<dbReference type="InterPro" id="IPR003583">
    <property type="entry name" value="Hlx-hairpin-Hlx_DNA-bd_motif"/>
</dbReference>
<feature type="domain" description="Helix-hairpin-helix DNA-binding motif class 1" evidence="7">
    <location>
        <begin position="74"/>
        <end position="93"/>
    </location>
</feature>
<keyword evidence="9" id="KW-0378">Hydrolase</keyword>
<dbReference type="EMBL" id="CP130613">
    <property type="protein sequence ID" value="WKW14100.1"/>
    <property type="molecule type" value="Genomic_DNA"/>
</dbReference>
<dbReference type="InterPro" id="IPR011114">
    <property type="entry name" value="RuvA_C"/>
</dbReference>
<evidence type="ECO:0000313" key="8">
    <source>
        <dbReference type="EMBL" id="WKW11190.1"/>
    </source>
</evidence>
<dbReference type="SUPFAM" id="SSF46929">
    <property type="entry name" value="DNA helicase RuvA subunit, C-terminal domain"/>
    <property type="match status" value="1"/>
</dbReference>
<feature type="region of interest" description="Domain III" evidence="6">
    <location>
        <begin position="151"/>
        <end position="199"/>
    </location>
</feature>
<dbReference type="SUPFAM" id="SSF47781">
    <property type="entry name" value="RuvA domain 2-like"/>
    <property type="match status" value="1"/>
</dbReference>
<name>A0AA49Q7H9_9BACT</name>
<dbReference type="SUPFAM" id="SSF50249">
    <property type="entry name" value="Nucleic acid-binding proteins"/>
    <property type="match status" value="1"/>
</dbReference>
<keyword evidence="3 6" id="KW-0238">DNA-binding</keyword>
<proteinExistence type="inferred from homology"/>
<dbReference type="GO" id="GO:0016787">
    <property type="term" value="F:hydrolase activity"/>
    <property type="evidence" value="ECO:0007669"/>
    <property type="project" value="UniProtKB-KW"/>
</dbReference>
<dbReference type="InterPro" id="IPR013849">
    <property type="entry name" value="DNA_helicase_Holl-junc_RuvA_I"/>
</dbReference>
<evidence type="ECO:0000256" key="3">
    <source>
        <dbReference type="ARBA" id="ARBA00023125"/>
    </source>
</evidence>
<reference evidence="9" key="1">
    <citation type="submission" date="2023-07" db="EMBL/GenBank/DDBJ databases">
        <authorList>
            <person name="Haufschild T."/>
            <person name="Kallscheuer N."/>
            <person name="Hammer J."/>
            <person name="Kohn T."/>
            <person name="Kabuu M."/>
            <person name="Jogler M."/>
            <person name="Wohfarth N."/>
            <person name="Heuer A."/>
            <person name="Rohde M."/>
            <person name="van Teeseling M.C.F."/>
            <person name="Jogler C."/>
        </authorList>
    </citation>
    <scope>NUCLEOTIDE SEQUENCE</scope>
    <source>
        <strain evidence="8">Strain 138</strain>
        <strain evidence="9">Strain 318</strain>
    </source>
</reference>
<dbReference type="GO" id="GO:0048476">
    <property type="term" value="C:Holliday junction resolvase complex"/>
    <property type="evidence" value="ECO:0007669"/>
    <property type="project" value="UniProtKB-UniRule"/>
</dbReference>
<accession>A0AA49Q4F5</accession>
<evidence type="ECO:0000256" key="6">
    <source>
        <dbReference type="HAMAP-Rule" id="MF_00031"/>
    </source>
</evidence>
<keyword evidence="2 6" id="KW-0227">DNA damage</keyword>
<evidence type="ECO:0000259" key="7">
    <source>
        <dbReference type="SMART" id="SM00278"/>
    </source>
</evidence>
<dbReference type="InterPro" id="IPR012340">
    <property type="entry name" value="NA-bd_OB-fold"/>
</dbReference>
<comment type="caution">
    <text evidence="6">Lacks conserved residue(s) required for the propagation of feature annotation.</text>
</comment>
<dbReference type="Pfam" id="PF14520">
    <property type="entry name" value="HHH_5"/>
    <property type="match status" value="1"/>
</dbReference>
<dbReference type="Proteomes" id="UP001229955">
    <property type="component" value="Chromosome"/>
</dbReference>
<comment type="subcellular location">
    <subcellularLocation>
        <location evidence="6">Cytoplasm</location>
    </subcellularLocation>
</comment>
<dbReference type="AlphaFoldDB" id="A0AA49Q7H9"/>
<organism evidence="9 10">
    <name type="scientific">Pseudogemmatithrix spongiicola</name>
    <dbReference type="NCBI Taxonomy" id="3062599"/>
    <lineage>
        <taxon>Bacteria</taxon>
        <taxon>Pseudomonadati</taxon>
        <taxon>Gemmatimonadota</taxon>
        <taxon>Gemmatimonadia</taxon>
        <taxon>Gemmatimonadales</taxon>
        <taxon>Gemmatimonadaceae</taxon>
        <taxon>Pseudogemmatithrix</taxon>
    </lineage>
</organism>
<comment type="function">
    <text evidence="6">The RuvA-RuvB-RuvC complex processes Holliday junction (HJ) DNA during genetic recombination and DNA repair, while the RuvA-RuvB complex plays an important role in the rescue of blocked DNA replication forks via replication fork reversal (RFR). RuvA specifically binds to HJ cruciform DNA, conferring on it an open structure. The RuvB hexamer acts as an ATP-dependent pump, pulling dsDNA into and through the RuvAB complex. HJ branch migration allows RuvC to scan DNA until it finds its consensus sequence, where it cleaves and resolves the cruciform DNA.</text>
</comment>
<comment type="subunit">
    <text evidence="6">Homotetramer. Forms an RuvA(8)-RuvB(12)-Holliday junction (HJ) complex. HJ DNA is sandwiched between 2 RuvA tetramers; dsDNA enters through RuvA and exits via RuvB. An RuvB hexamer assembles on each DNA strand where it exits the tetramer. Each RuvB hexamer is contacted by two RuvA subunits (via domain III) on 2 adjacent RuvB subunits; this complex drives branch migration. In the full resolvosome a probable DNA-RuvA(4)-RuvB(12)-RuvC(2) complex forms which resolves the HJ.</text>
</comment>
<dbReference type="RefSeq" id="WP_367886892.1">
    <property type="nucleotide sequence ID" value="NZ_CP130612.1"/>
</dbReference>
<keyword evidence="5 6" id="KW-0234">DNA repair</keyword>
<evidence type="ECO:0000313" key="9">
    <source>
        <dbReference type="EMBL" id="WKW14100.1"/>
    </source>
</evidence>
<dbReference type="Gene3D" id="1.10.150.20">
    <property type="entry name" value="5' to 3' exonuclease, C-terminal subdomain"/>
    <property type="match status" value="1"/>
</dbReference>
<keyword evidence="10" id="KW-1185">Reference proteome</keyword>
<comment type="similarity">
    <text evidence="6">Belongs to the RuvA family.</text>
</comment>
<dbReference type="CDD" id="cd14332">
    <property type="entry name" value="UBA_RuvA_C"/>
    <property type="match status" value="1"/>
</dbReference>
<dbReference type="Pfam" id="PF01330">
    <property type="entry name" value="RuvA_N"/>
    <property type="match status" value="1"/>
</dbReference>
<dbReference type="GO" id="GO:0009378">
    <property type="term" value="F:four-way junction helicase activity"/>
    <property type="evidence" value="ECO:0007669"/>
    <property type="project" value="InterPro"/>
</dbReference>
<evidence type="ECO:0000313" key="10">
    <source>
        <dbReference type="Proteomes" id="UP001229955"/>
    </source>
</evidence>
<dbReference type="InterPro" id="IPR010994">
    <property type="entry name" value="RuvA_2-like"/>
</dbReference>
<evidence type="ECO:0000256" key="2">
    <source>
        <dbReference type="ARBA" id="ARBA00022763"/>
    </source>
</evidence>
<dbReference type="GO" id="GO:0009379">
    <property type="term" value="C:Holliday junction helicase complex"/>
    <property type="evidence" value="ECO:0007669"/>
    <property type="project" value="InterPro"/>
</dbReference>
<evidence type="ECO:0000256" key="1">
    <source>
        <dbReference type="ARBA" id="ARBA00022490"/>
    </source>
</evidence>
<dbReference type="InterPro" id="IPR036267">
    <property type="entry name" value="RuvA_C_sf"/>
</dbReference>
<dbReference type="InterPro" id="IPR000085">
    <property type="entry name" value="RuvA"/>
</dbReference>
<dbReference type="KEGG" id="pspc:Strain318_000425"/>
<accession>A0AA49Q7H9</accession>
<dbReference type="GO" id="GO:0000400">
    <property type="term" value="F:four-way junction DNA binding"/>
    <property type="evidence" value="ECO:0007669"/>
    <property type="project" value="UniProtKB-UniRule"/>
</dbReference>
<dbReference type="NCBIfam" id="TIGR00084">
    <property type="entry name" value="ruvA"/>
    <property type="match status" value="1"/>
</dbReference>
<feature type="domain" description="Helix-hairpin-helix DNA-binding motif class 1" evidence="7">
    <location>
        <begin position="109"/>
        <end position="128"/>
    </location>
</feature>
<evidence type="ECO:0000256" key="5">
    <source>
        <dbReference type="ARBA" id="ARBA00023204"/>
    </source>
</evidence>
<dbReference type="HAMAP" id="MF_00031">
    <property type="entry name" value="DNA_HJ_migration_RuvA"/>
    <property type="match status" value="1"/>
</dbReference>
<dbReference type="GO" id="GO:0006310">
    <property type="term" value="P:DNA recombination"/>
    <property type="evidence" value="ECO:0007669"/>
    <property type="project" value="UniProtKB-UniRule"/>
</dbReference>
<gene>
    <name evidence="6 9" type="primary">ruvA</name>
    <name evidence="8" type="ORF">Strain138_000425</name>
    <name evidence="9" type="ORF">Strain318_000425</name>
</gene>
<dbReference type="Gene3D" id="2.40.50.140">
    <property type="entry name" value="Nucleic acid-binding proteins"/>
    <property type="match status" value="1"/>
</dbReference>
<dbReference type="SMART" id="SM00278">
    <property type="entry name" value="HhH1"/>
    <property type="match status" value="2"/>
</dbReference>
<sequence length="199" mass="20868">MIARLDGTLAAHGLDRIELRTSGGVTYEVMVPLSVLEALPKLGGELALHTAMVVREDATTLYGFATSDERKLFQRLMSTTGVGPSLAMNLLSTLTGERLVRAIREGDLTALTRVPRVGKKLAERLVLELRDKLEGAEVSVSGAKPVGSGGPSADAARALVALGYQPADAERAVRAALDGAPKGETTADLIRRALAGLAK</sequence>